<name>A0A8H6U573_9AGAR</name>
<dbReference type="Proteomes" id="UP000620124">
    <property type="component" value="Unassembled WGS sequence"/>
</dbReference>
<evidence type="ECO:0000313" key="2">
    <source>
        <dbReference type="Proteomes" id="UP000620124"/>
    </source>
</evidence>
<accession>A0A8H6U573</accession>
<evidence type="ECO:0000313" key="1">
    <source>
        <dbReference type="EMBL" id="KAF7328810.1"/>
    </source>
</evidence>
<dbReference type="EMBL" id="JACAZI010000034">
    <property type="protein sequence ID" value="KAF7328810.1"/>
    <property type="molecule type" value="Genomic_DNA"/>
</dbReference>
<dbReference type="OrthoDB" id="3064101at2759"/>
<sequence length="240" mass="26981">MKIRGRRYGLQLSAVQVFELLRAAPNLVECILEGIHPMYEFDALTENVVLPSLHHLIFGKFGHKSDDDFLKFLTLPRAAHPLHIDRYVSADDLLSFLKRSSPPLRDMFVGKASAINFVQLHDCLGLVPTLTRFEVWWPDSALLASLFAALADIPSFLPNLRSLALNLHPSQAELTPSFWEAVLRALSVRRRSELQMAYIKLHVFTQVSLPAASIRAAFKELVADGMQIHIDTGALKLIFD</sequence>
<organism evidence="1 2">
    <name type="scientific">Mycena venus</name>
    <dbReference type="NCBI Taxonomy" id="2733690"/>
    <lineage>
        <taxon>Eukaryota</taxon>
        <taxon>Fungi</taxon>
        <taxon>Dikarya</taxon>
        <taxon>Basidiomycota</taxon>
        <taxon>Agaricomycotina</taxon>
        <taxon>Agaricomycetes</taxon>
        <taxon>Agaricomycetidae</taxon>
        <taxon>Agaricales</taxon>
        <taxon>Marasmiineae</taxon>
        <taxon>Mycenaceae</taxon>
        <taxon>Mycena</taxon>
    </lineage>
</organism>
<protein>
    <recommendedName>
        <fullName evidence="3">F-box domain-containing protein</fullName>
    </recommendedName>
</protein>
<proteinExistence type="predicted"/>
<comment type="caution">
    <text evidence="1">The sequence shown here is derived from an EMBL/GenBank/DDBJ whole genome shotgun (WGS) entry which is preliminary data.</text>
</comment>
<dbReference type="AlphaFoldDB" id="A0A8H6U573"/>
<gene>
    <name evidence="1" type="ORF">MVEN_02509900</name>
</gene>
<reference evidence="1" key="1">
    <citation type="submission" date="2020-05" db="EMBL/GenBank/DDBJ databases">
        <title>Mycena genomes resolve the evolution of fungal bioluminescence.</title>
        <authorList>
            <person name="Tsai I.J."/>
        </authorList>
    </citation>
    <scope>NUCLEOTIDE SEQUENCE</scope>
    <source>
        <strain evidence="1">CCC161011</strain>
    </source>
</reference>
<keyword evidence="2" id="KW-1185">Reference proteome</keyword>
<evidence type="ECO:0008006" key="3">
    <source>
        <dbReference type="Google" id="ProtNLM"/>
    </source>
</evidence>